<accession>A0A7W7CIJ2</accession>
<keyword evidence="5 6" id="KW-0472">Membrane</keyword>
<evidence type="ECO:0000256" key="1">
    <source>
        <dbReference type="ARBA" id="ARBA00004651"/>
    </source>
</evidence>
<dbReference type="EMBL" id="JACHMH010000001">
    <property type="protein sequence ID" value="MBB4681868.1"/>
    <property type="molecule type" value="Genomic_DNA"/>
</dbReference>
<dbReference type="AlphaFoldDB" id="A0A7W7CIJ2"/>
<evidence type="ECO:0000313" key="7">
    <source>
        <dbReference type="EMBL" id="MBB4681868.1"/>
    </source>
</evidence>
<gene>
    <name evidence="7" type="ORF">HNR67_007986</name>
</gene>
<feature type="transmembrane region" description="Helical" evidence="6">
    <location>
        <begin position="40"/>
        <end position="64"/>
    </location>
</feature>
<evidence type="ECO:0000256" key="5">
    <source>
        <dbReference type="ARBA" id="ARBA00023136"/>
    </source>
</evidence>
<proteinExistence type="predicted"/>
<name>A0A7W7CIJ2_9PSEU</name>
<comment type="caution">
    <text evidence="7">The sequence shown here is derived from an EMBL/GenBank/DDBJ whole genome shotgun (WGS) entry which is preliminary data.</text>
</comment>
<sequence length="212" mass="22578">MSGELLLAYCLAAVVLVVTPGLDTMLILRSVVLGGRRTGLATGLGITLGCLVWGAASIAGITALLRASEFGYNALRLAGAGYLVWLGGSALWRSWRDRGKPTEAADLPELPALGGWRALRSGLLTNLLNPKVGVFYLSLLPQFLPAAGPTTGWASLLVLIHVGLGFLWQFVLVGLAGSARRWLTRRRVRTWLDRLTATILLGLGLRLALQGP</sequence>
<dbReference type="RefSeq" id="WP_185008761.1">
    <property type="nucleotide sequence ID" value="NZ_BAAAUI010000058.1"/>
</dbReference>
<organism evidence="7 8">
    <name type="scientific">Crossiella cryophila</name>
    <dbReference type="NCBI Taxonomy" id="43355"/>
    <lineage>
        <taxon>Bacteria</taxon>
        <taxon>Bacillati</taxon>
        <taxon>Actinomycetota</taxon>
        <taxon>Actinomycetes</taxon>
        <taxon>Pseudonocardiales</taxon>
        <taxon>Pseudonocardiaceae</taxon>
        <taxon>Crossiella</taxon>
    </lineage>
</organism>
<evidence type="ECO:0000256" key="3">
    <source>
        <dbReference type="ARBA" id="ARBA00022692"/>
    </source>
</evidence>
<reference evidence="7 8" key="1">
    <citation type="submission" date="2020-08" db="EMBL/GenBank/DDBJ databases">
        <title>Sequencing the genomes of 1000 actinobacteria strains.</title>
        <authorList>
            <person name="Klenk H.-P."/>
        </authorList>
    </citation>
    <scope>NUCLEOTIDE SEQUENCE [LARGE SCALE GENOMIC DNA]</scope>
    <source>
        <strain evidence="7 8">DSM 44230</strain>
    </source>
</reference>
<evidence type="ECO:0000256" key="4">
    <source>
        <dbReference type="ARBA" id="ARBA00022989"/>
    </source>
</evidence>
<dbReference type="GO" id="GO:0005886">
    <property type="term" value="C:plasma membrane"/>
    <property type="evidence" value="ECO:0007669"/>
    <property type="project" value="UniProtKB-SubCell"/>
</dbReference>
<dbReference type="Pfam" id="PF01810">
    <property type="entry name" value="LysE"/>
    <property type="match status" value="1"/>
</dbReference>
<dbReference type="InterPro" id="IPR001123">
    <property type="entry name" value="LeuE-type"/>
</dbReference>
<dbReference type="PIRSF" id="PIRSF006324">
    <property type="entry name" value="LeuE"/>
    <property type="match status" value="1"/>
</dbReference>
<evidence type="ECO:0000256" key="6">
    <source>
        <dbReference type="SAM" id="Phobius"/>
    </source>
</evidence>
<feature type="transmembrane region" description="Helical" evidence="6">
    <location>
        <begin position="156"/>
        <end position="179"/>
    </location>
</feature>
<evidence type="ECO:0000256" key="2">
    <source>
        <dbReference type="ARBA" id="ARBA00022475"/>
    </source>
</evidence>
<comment type="subcellular location">
    <subcellularLocation>
        <location evidence="1">Cell membrane</location>
        <topology evidence="1">Multi-pass membrane protein</topology>
    </subcellularLocation>
</comment>
<feature type="transmembrane region" description="Helical" evidence="6">
    <location>
        <begin position="6"/>
        <end position="28"/>
    </location>
</feature>
<dbReference type="Proteomes" id="UP000533598">
    <property type="component" value="Unassembled WGS sequence"/>
</dbReference>
<protein>
    <submittedName>
        <fullName evidence="7">Threonine/homoserine/homoserine lactone efflux protein</fullName>
    </submittedName>
</protein>
<keyword evidence="2" id="KW-1003">Cell membrane</keyword>
<keyword evidence="4 6" id="KW-1133">Transmembrane helix</keyword>
<feature type="transmembrane region" description="Helical" evidence="6">
    <location>
        <begin position="70"/>
        <end position="92"/>
    </location>
</feature>
<keyword evidence="8" id="KW-1185">Reference proteome</keyword>
<evidence type="ECO:0000313" key="8">
    <source>
        <dbReference type="Proteomes" id="UP000533598"/>
    </source>
</evidence>
<keyword evidence="3 6" id="KW-0812">Transmembrane</keyword>
<dbReference type="PANTHER" id="PTHR30086">
    <property type="entry name" value="ARGININE EXPORTER PROTEIN ARGO"/>
    <property type="match status" value="1"/>
</dbReference>
<dbReference type="GO" id="GO:0015171">
    <property type="term" value="F:amino acid transmembrane transporter activity"/>
    <property type="evidence" value="ECO:0007669"/>
    <property type="project" value="TreeGrafter"/>
</dbReference>
<dbReference type="PANTHER" id="PTHR30086:SF20">
    <property type="entry name" value="ARGININE EXPORTER PROTEIN ARGO-RELATED"/>
    <property type="match status" value="1"/>
</dbReference>